<dbReference type="eggNOG" id="arCOG04619">
    <property type="taxonomic scope" value="Archaea"/>
</dbReference>
<sequence length="184" mass="20582">MSQNTDDRDFLNDENESAAHSRSSQDGNPSDTNKLMKIKPTIKPELIQFGLVLIIGFGLIAILYDNPQLLGTVEATNIALVFVQIVIAIVLIRIIIQILIIRSTVYTITDRQVRSEYDLLGRNKSREVPYNRIRSVGYSQGRIENILKIGTISINKGLGGLELTSIPSGDEAYRIIQRQIERAT</sequence>
<reference evidence="4 5" key="1">
    <citation type="journal article" date="2013" name="Genome Announc.">
        <title>Genome of the haloarchaeon Natronomonas moolapensis, a neutrophilic member of a previously haloalkaliphilic genus.</title>
        <authorList>
            <person name="Dyall-Smith M.L."/>
            <person name="Pfeiffer F."/>
            <person name="Oberwinkler T."/>
            <person name="Klee K."/>
            <person name="Rampp M."/>
            <person name="Palm P."/>
            <person name="Gross K."/>
            <person name="Schuster S.C."/>
            <person name="Oesterhelt D."/>
        </authorList>
    </citation>
    <scope>NUCLEOTIDE SEQUENCE [LARGE SCALE GENOMIC DNA]</scope>
    <source>
        <strain evidence="5">DSM 18674 / JCM 14361 / 8.8.11</strain>
    </source>
</reference>
<evidence type="ECO:0000256" key="1">
    <source>
        <dbReference type="SAM" id="MobiDB-lite"/>
    </source>
</evidence>
<keyword evidence="2" id="KW-0812">Transmembrane</keyword>
<evidence type="ECO:0000259" key="3">
    <source>
        <dbReference type="Pfam" id="PF03703"/>
    </source>
</evidence>
<keyword evidence="2" id="KW-0472">Membrane</keyword>
<keyword evidence="5" id="KW-1185">Reference proteome</keyword>
<dbReference type="AlphaFoldDB" id="M1XLN9"/>
<dbReference type="GeneID" id="30926419"/>
<dbReference type="OrthoDB" id="241631at2157"/>
<feature type="transmembrane region" description="Helical" evidence="2">
    <location>
        <begin position="76"/>
        <end position="101"/>
    </location>
</feature>
<evidence type="ECO:0000313" key="5">
    <source>
        <dbReference type="Proteomes" id="UP000011867"/>
    </source>
</evidence>
<dbReference type="EMBL" id="HF582854">
    <property type="protein sequence ID" value="CCQ38054.1"/>
    <property type="molecule type" value="Genomic_DNA"/>
</dbReference>
<dbReference type="STRING" id="268739.Nmlp_3944"/>
<evidence type="ECO:0000256" key="2">
    <source>
        <dbReference type="SAM" id="Phobius"/>
    </source>
</evidence>
<organism evidence="4 5">
    <name type="scientific">Natronomonas moolapensis (strain DSM 18674 / CECT 7526 / JCM 14361 / 8.8.11)</name>
    <dbReference type="NCBI Taxonomy" id="268739"/>
    <lineage>
        <taxon>Archaea</taxon>
        <taxon>Methanobacteriati</taxon>
        <taxon>Methanobacteriota</taxon>
        <taxon>Stenosarchaea group</taxon>
        <taxon>Halobacteria</taxon>
        <taxon>Halobacteriales</taxon>
        <taxon>Natronomonadaceae</taxon>
        <taxon>Natronomonas</taxon>
    </lineage>
</organism>
<feature type="compositionally biased region" description="Basic and acidic residues" evidence="1">
    <location>
        <begin position="1"/>
        <end position="11"/>
    </location>
</feature>
<dbReference type="Proteomes" id="UP000011867">
    <property type="component" value="Chromosome"/>
</dbReference>
<evidence type="ECO:0000313" key="4">
    <source>
        <dbReference type="EMBL" id="CCQ38054.1"/>
    </source>
</evidence>
<dbReference type="HOGENOM" id="CLU_1465139_0_0_2"/>
<name>M1XLN9_NATM8</name>
<protein>
    <recommendedName>
        <fullName evidence="3">YdbS-like PH domain-containing protein</fullName>
    </recommendedName>
</protein>
<feature type="domain" description="YdbS-like PH" evidence="3">
    <location>
        <begin position="102"/>
        <end position="175"/>
    </location>
</feature>
<proteinExistence type="predicted"/>
<dbReference type="Pfam" id="PF03703">
    <property type="entry name" value="bPH_2"/>
    <property type="match status" value="1"/>
</dbReference>
<dbReference type="KEGG" id="nmo:Nmlp_3944"/>
<feature type="region of interest" description="Disordered" evidence="1">
    <location>
        <begin position="1"/>
        <end position="35"/>
    </location>
</feature>
<feature type="compositionally biased region" description="Polar residues" evidence="1">
    <location>
        <begin position="18"/>
        <end position="33"/>
    </location>
</feature>
<feature type="transmembrane region" description="Helical" evidence="2">
    <location>
        <begin position="46"/>
        <end position="64"/>
    </location>
</feature>
<accession>M1XLN9</accession>
<keyword evidence="2" id="KW-1133">Transmembrane helix</keyword>
<gene>
    <name evidence="4" type="ordered locus">Nmlp_3944</name>
</gene>
<dbReference type="RefSeq" id="WP_015410780.1">
    <property type="nucleotide sequence ID" value="NC_020388.1"/>
</dbReference>
<dbReference type="InterPro" id="IPR005182">
    <property type="entry name" value="YdbS-like_PH"/>
</dbReference>